<evidence type="ECO:0000313" key="1">
    <source>
        <dbReference type="EMBL" id="MBS4195075.1"/>
    </source>
</evidence>
<reference evidence="1 2" key="1">
    <citation type="submission" date="2021-05" db="EMBL/GenBank/DDBJ databases">
        <title>Novel Bacillus species.</title>
        <authorList>
            <person name="Liu G."/>
        </authorList>
    </citation>
    <scope>NUCLEOTIDE SEQUENCE [LARGE SCALE GENOMIC DNA]</scope>
    <source>
        <strain evidence="2">FJAT-49780</strain>
    </source>
</reference>
<dbReference type="AlphaFoldDB" id="A0A942TC59"/>
<gene>
    <name evidence="1" type="ORF">KHA97_08280</name>
</gene>
<organism evidence="1 2">
    <name type="scientific">Lederbergia citri</name>
    <dbReference type="NCBI Taxonomy" id="2833580"/>
    <lineage>
        <taxon>Bacteria</taxon>
        <taxon>Bacillati</taxon>
        <taxon>Bacillota</taxon>
        <taxon>Bacilli</taxon>
        <taxon>Bacillales</taxon>
        <taxon>Bacillaceae</taxon>
        <taxon>Lederbergia</taxon>
    </lineage>
</organism>
<dbReference type="Pfam" id="PF14165">
    <property type="entry name" value="YtzH"/>
    <property type="match status" value="1"/>
</dbReference>
<sequence>MSLSYQDQVNLLQDILVNHLEDCCGSVSECEQIGRLVKSLLANNSVSPELQPLLEEIYTYCQSGKNSPDLESHINAHQEELSQWVGQINSYS</sequence>
<proteinExistence type="predicted"/>
<protein>
    <submittedName>
        <fullName evidence="1">YtzH-like family protein</fullName>
    </submittedName>
</protein>
<dbReference type="EMBL" id="JAGYPG010000001">
    <property type="protein sequence ID" value="MBS4195075.1"/>
    <property type="molecule type" value="Genomic_DNA"/>
</dbReference>
<comment type="caution">
    <text evidence="1">The sequence shown here is derived from an EMBL/GenBank/DDBJ whole genome shotgun (WGS) entry which is preliminary data.</text>
</comment>
<accession>A0A942TC59</accession>
<dbReference type="Proteomes" id="UP000681414">
    <property type="component" value="Unassembled WGS sequence"/>
</dbReference>
<dbReference type="RefSeq" id="WP_213124209.1">
    <property type="nucleotide sequence ID" value="NZ_JAGYPG010000001.1"/>
</dbReference>
<keyword evidence="2" id="KW-1185">Reference proteome</keyword>
<dbReference type="InterPro" id="IPR025547">
    <property type="entry name" value="YtzH"/>
</dbReference>
<name>A0A942TC59_9BACI</name>
<evidence type="ECO:0000313" key="2">
    <source>
        <dbReference type="Proteomes" id="UP000681414"/>
    </source>
</evidence>